<evidence type="ECO:0000313" key="2">
    <source>
        <dbReference type="EMBL" id="KIY63726.1"/>
    </source>
</evidence>
<gene>
    <name evidence="2" type="ORF">CYLTODRAFT_493683</name>
</gene>
<name>A0A0D7B2I5_9AGAR</name>
<organism evidence="2 3">
    <name type="scientific">Cylindrobasidium torrendii FP15055 ss-10</name>
    <dbReference type="NCBI Taxonomy" id="1314674"/>
    <lineage>
        <taxon>Eukaryota</taxon>
        <taxon>Fungi</taxon>
        <taxon>Dikarya</taxon>
        <taxon>Basidiomycota</taxon>
        <taxon>Agaricomycotina</taxon>
        <taxon>Agaricomycetes</taxon>
        <taxon>Agaricomycetidae</taxon>
        <taxon>Agaricales</taxon>
        <taxon>Marasmiineae</taxon>
        <taxon>Physalacriaceae</taxon>
        <taxon>Cylindrobasidium</taxon>
    </lineage>
</organism>
<keyword evidence="3" id="KW-1185">Reference proteome</keyword>
<feature type="region of interest" description="Disordered" evidence="1">
    <location>
        <begin position="888"/>
        <end position="917"/>
    </location>
</feature>
<dbReference type="AlphaFoldDB" id="A0A0D7B2I5"/>
<sequence length="917" mass="101563">MSSSKDIKSIEDWDTYVGASRKGEKPLGKAVRRSNVKSLFESVLDRKGQVSGDPSQLRLAFQVWRASLDDKKSSSSEPLSMLMVGLGDDFPEDITLSSLTPTDQQVVTRIAPLAKAYGFDLHFAIARLDDTRNVSWRVMSSYYGYESDDDYGCGYPEMSDLHEEGRAESEITLCDVVALDGKPMHCRDRPEDLDEIFISAKLGNASNPHETFEHSGEDGHGYVTYTYTNCVLVMTPRENAEDFVAGDLCPWACTRLLASTSSAPTPKEVGLAKLLLKHLSSPKISSDRRVEVVKALRYAAERWNNVVLFDQACRTCGIERCLEAMSVEGMVSACQTFDWASLSPILTEVYKQSTSNVSRHELTVALLKCAAELEDTEMAEWCRTQSGSALDAIQQLDTQDVPWAAAILHSKKNPVVYARDKLFPQLIRLQPQKLSVWQSLFAAVLDSARPKAEIKAMAKIVRLTLCRLADAVPAYPSTKPLYGTGPHVFTVEPISQFSALCFQCNAPEAVSSIFDRMWQQREQQQEGSEAATSEYHPPSKYYLAVVDFLSPPTEMKPHFSEFYQQAAEVLLSVATVPASKPMTVLKLIQNVTDPIPTLKRTFTADCIRELAKNQDALKTVAETISKDFRPLTIPSTFKSFENVLELFLAELIRTFDIKSASTYYYVPVYAHGVQSATQLIELCLTLEIPTYAGHILTKLLSGPEVNGQEYIQRTLIAILKALPGMLRHHCARVDELPWSAFTAEVLKRYTRHILGAKPPPFAVADHKIKALACGCALCTIHLLPILLNTSASGTIKQTVRVRAHIEKCLAPAKLWGMKWETLTYTSPHTLVIVKPEAMVLAASWNSKKKQACEILALLGDATAQTNALDEDYDWVIGTLEGTCSPPMAPAAEEQVAEVKKRAANASDSSARKRARLS</sequence>
<accession>A0A0D7B2I5</accession>
<evidence type="ECO:0000256" key="1">
    <source>
        <dbReference type="SAM" id="MobiDB-lite"/>
    </source>
</evidence>
<protein>
    <submittedName>
        <fullName evidence="2">Uncharacterized protein</fullName>
    </submittedName>
</protein>
<dbReference type="Proteomes" id="UP000054007">
    <property type="component" value="Unassembled WGS sequence"/>
</dbReference>
<dbReference type="OrthoDB" id="3266192at2759"/>
<evidence type="ECO:0000313" key="3">
    <source>
        <dbReference type="Proteomes" id="UP000054007"/>
    </source>
</evidence>
<proteinExistence type="predicted"/>
<dbReference type="EMBL" id="KN880677">
    <property type="protein sequence ID" value="KIY63726.1"/>
    <property type="molecule type" value="Genomic_DNA"/>
</dbReference>
<reference evidence="2 3" key="1">
    <citation type="journal article" date="2015" name="Fungal Genet. Biol.">
        <title>Evolution of novel wood decay mechanisms in Agaricales revealed by the genome sequences of Fistulina hepatica and Cylindrobasidium torrendii.</title>
        <authorList>
            <person name="Floudas D."/>
            <person name="Held B.W."/>
            <person name="Riley R."/>
            <person name="Nagy L.G."/>
            <person name="Koehler G."/>
            <person name="Ransdell A.S."/>
            <person name="Younus H."/>
            <person name="Chow J."/>
            <person name="Chiniquy J."/>
            <person name="Lipzen A."/>
            <person name="Tritt A."/>
            <person name="Sun H."/>
            <person name="Haridas S."/>
            <person name="LaButti K."/>
            <person name="Ohm R.A."/>
            <person name="Kues U."/>
            <person name="Blanchette R.A."/>
            <person name="Grigoriev I.V."/>
            <person name="Minto R.E."/>
            <person name="Hibbett D.S."/>
        </authorList>
    </citation>
    <scope>NUCLEOTIDE SEQUENCE [LARGE SCALE GENOMIC DNA]</scope>
    <source>
        <strain evidence="2 3">FP15055 ss-10</strain>
    </source>
</reference>